<keyword evidence="11" id="KW-1185">Reference proteome</keyword>
<evidence type="ECO:0000256" key="5">
    <source>
        <dbReference type="ARBA" id="ARBA00023136"/>
    </source>
</evidence>
<dbReference type="EMBL" id="CP046415">
    <property type="protein sequence ID" value="QGT77473.1"/>
    <property type="molecule type" value="Genomic_DNA"/>
</dbReference>
<evidence type="ECO:0000256" key="6">
    <source>
        <dbReference type="ARBA" id="ARBA00023186"/>
    </source>
</evidence>
<dbReference type="GO" id="GO:0044877">
    <property type="term" value="F:protein-containing complex binding"/>
    <property type="evidence" value="ECO:0007669"/>
    <property type="project" value="InterPro"/>
</dbReference>
<evidence type="ECO:0000259" key="9">
    <source>
        <dbReference type="Pfam" id="PF09976"/>
    </source>
</evidence>
<dbReference type="InterPro" id="IPR026039">
    <property type="entry name" value="YfgM"/>
</dbReference>
<gene>
    <name evidence="10" type="ORF">GM160_00455</name>
</gene>
<dbReference type="PANTHER" id="PTHR38035:SF1">
    <property type="entry name" value="ANCILLARY SECYEG TRANSLOCON SUBUNIT"/>
    <property type="match status" value="1"/>
</dbReference>
<dbReference type="Pfam" id="PF09976">
    <property type="entry name" value="TPR_21"/>
    <property type="match status" value="1"/>
</dbReference>
<dbReference type="GO" id="GO:0005886">
    <property type="term" value="C:plasma membrane"/>
    <property type="evidence" value="ECO:0007669"/>
    <property type="project" value="UniProtKB-SubCell"/>
</dbReference>
<keyword evidence="2" id="KW-1003">Cell membrane</keyword>
<protein>
    <recommendedName>
        <fullName evidence="8">Ancillary SecYEG translocon subunit</fullName>
    </recommendedName>
</protein>
<reference evidence="10 11" key="1">
    <citation type="submission" date="2019-11" db="EMBL/GenBank/DDBJ databases">
        <authorList>
            <person name="Zhang J."/>
            <person name="Sun C."/>
        </authorList>
    </citation>
    <scope>NUCLEOTIDE SEQUENCE [LARGE SCALE GENOMIC DNA]</scope>
    <source>
        <strain evidence="11">sp2</strain>
    </source>
</reference>
<dbReference type="SUPFAM" id="SSF48452">
    <property type="entry name" value="TPR-like"/>
    <property type="match status" value="1"/>
</dbReference>
<sequence length="207" mass="22028">MVASDEEQIERIRDWWSEHGKTVIAGVVLGVAGLIGWQGWQGWQDNRVASAAAAFANLEQMAAAGEGDVVERARDVATSHDGTSYTVLAWLIGAGAAVDNNDLETAASYLERARASADRAQLVATVDLRLARVLWAQGEHDAALERLAEPPAGFDGLFAELRGDILAERGDLVAAREAYETAVESDAANGLLQMKLDSLPANAEEAS</sequence>
<evidence type="ECO:0000256" key="7">
    <source>
        <dbReference type="ARBA" id="ARBA00024197"/>
    </source>
</evidence>
<dbReference type="PANTHER" id="PTHR38035">
    <property type="entry name" value="UPF0070 PROTEIN YFGM"/>
    <property type="match status" value="1"/>
</dbReference>
<evidence type="ECO:0000313" key="10">
    <source>
        <dbReference type="EMBL" id="QGT77473.1"/>
    </source>
</evidence>
<dbReference type="Gene3D" id="1.25.40.10">
    <property type="entry name" value="Tetratricopeptide repeat domain"/>
    <property type="match status" value="1"/>
</dbReference>
<proteinExistence type="inferred from homology"/>
<dbReference type="Proteomes" id="UP000427716">
    <property type="component" value="Chromosome"/>
</dbReference>
<comment type="subcellular location">
    <subcellularLocation>
        <location evidence="1">Cell membrane</location>
        <topology evidence="1">Single-pass type II membrane protein</topology>
    </subcellularLocation>
</comment>
<evidence type="ECO:0000256" key="4">
    <source>
        <dbReference type="ARBA" id="ARBA00022989"/>
    </source>
</evidence>
<dbReference type="RefSeq" id="WP_156227320.1">
    <property type="nucleotide sequence ID" value="NZ_CP046415.1"/>
</dbReference>
<keyword evidence="4" id="KW-1133">Transmembrane helix</keyword>
<dbReference type="AlphaFoldDB" id="A0A6I6D0T3"/>
<dbReference type="KEGG" id="ghl:GM160_00455"/>
<organism evidence="10 11">
    <name type="scientific">Guyparkeria halophila</name>
    <dbReference type="NCBI Taxonomy" id="47960"/>
    <lineage>
        <taxon>Bacteria</taxon>
        <taxon>Pseudomonadati</taxon>
        <taxon>Pseudomonadota</taxon>
        <taxon>Gammaproteobacteria</taxon>
        <taxon>Chromatiales</taxon>
        <taxon>Thioalkalibacteraceae</taxon>
        <taxon>Guyparkeria</taxon>
    </lineage>
</organism>
<keyword evidence="5" id="KW-0472">Membrane</keyword>
<evidence type="ECO:0000313" key="11">
    <source>
        <dbReference type="Proteomes" id="UP000427716"/>
    </source>
</evidence>
<accession>A0A6I6D0T3</accession>
<dbReference type="InterPro" id="IPR011990">
    <property type="entry name" value="TPR-like_helical_dom_sf"/>
</dbReference>
<keyword evidence="3" id="KW-0812">Transmembrane</keyword>
<evidence type="ECO:0000256" key="3">
    <source>
        <dbReference type="ARBA" id="ARBA00022692"/>
    </source>
</evidence>
<evidence type="ECO:0000256" key="2">
    <source>
        <dbReference type="ARBA" id="ARBA00022475"/>
    </source>
</evidence>
<comment type="similarity">
    <text evidence="7">Belongs to the YfgM family.</text>
</comment>
<feature type="domain" description="Ancillary SecYEG translocon subunit/Cell division coordinator CpoB TPR" evidence="9">
    <location>
        <begin position="13"/>
        <end position="200"/>
    </location>
</feature>
<dbReference type="InterPro" id="IPR018704">
    <property type="entry name" value="SecYEG/CpoB_TPR"/>
</dbReference>
<name>A0A6I6D0T3_9GAMM</name>
<dbReference type="PIRSF" id="PIRSF006170">
    <property type="entry name" value="YfgM"/>
    <property type="match status" value="1"/>
</dbReference>
<evidence type="ECO:0000256" key="8">
    <source>
        <dbReference type="ARBA" id="ARBA00024235"/>
    </source>
</evidence>
<keyword evidence="6" id="KW-0143">Chaperone</keyword>
<evidence type="ECO:0000256" key="1">
    <source>
        <dbReference type="ARBA" id="ARBA00004401"/>
    </source>
</evidence>